<gene>
    <name evidence="7" type="ordered locus">Daro_3052</name>
</gene>
<accession>Q47BJ9</accession>
<evidence type="ECO:0000313" key="7">
    <source>
        <dbReference type="EMBL" id="AAZ47782.1"/>
    </source>
</evidence>
<dbReference type="EMBL" id="CP000089">
    <property type="protein sequence ID" value="AAZ47782.1"/>
    <property type="molecule type" value="Genomic_DNA"/>
</dbReference>
<dbReference type="PANTHER" id="PTHR46663">
    <property type="entry name" value="DIGUANYLATE CYCLASE DGCT-RELATED"/>
    <property type="match status" value="1"/>
</dbReference>
<dbReference type="Gene3D" id="3.30.450.350">
    <property type="entry name" value="CHASE domain"/>
    <property type="match status" value="1"/>
</dbReference>
<dbReference type="InterPro" id="IPR029787">
    <property type="entry name" value="Nucleotide_cyclase"/>
</dbReference>
<evidence type="ECO:0000259" key="6">
    <source>
        <dbReference type="PROSITE" id="PS50887"/>
    </source>
</evidence>
<dbReference type="PROSITE" id="PS50887">
    <property type="entry name" value="GGDEF"/>
    <property type="match status" value="1"/>
</dbReference>
<organism evidence="7">
    <name type="scientific">Dechloromonas aromatica (strain RCB)</name>
    <dbReference type="NCBI Taxonomy" id="159087"/>
    <lineage>
        <taxon>Bacteria</taxon>
        <taxon>Pseudomonadati</taxon>
        <taxon>Pseudomonadota</taxon>
        <taxon>Betaproteobacteria</taxon>
        <taxon>Rhodocyclales</taxon>
        <taxon>Azonexaceae</taxon>
        <taxon>Dechloromonas</taxon>
    </lineage>
</organism>
<evidence type="ECO:0000256" key="4">
    <source>
        <dbReference type="ARBA" id="ARBA00023136"/>
    </source>
</evidence>
<dbReference type="InterPro" id="IPR006189">
    <property type="entry name" value="CHASE_dom"/>
</dbReference>
<dbReference type="GO" id="GO:0007165">
    <property type="term" value="P:signal transduction"/>
    <property type="evidence" value="ECO:0007669"/>
    <property type="project" value="UniProtKB-ARBA"/>
</dbReference>
<dbReference type="PANTHER" id="PTHR46663:SF2">
    <property type="entry name" value="GGDEF DOMAIN-CONTAINING PROTEIN"/>
    <property type="match status" value="1"/>
</dbReference>
<keyword evidence="3 5" id="KW-1133">Transmembrane helix</keyword>
<dbReference type="FunFam" id="3.30.70.270:FF:000001">
    <property type="entry name" value="Diguanylate cyclase domain protein"/>
    <property type="match status" value="1"/>
</dbReference>
<name>Q47BJ9_DECAR</name>
<dbReference type="InterPro" id="IPR043128">
    <property type="entry name" value="Rev_trsase/Diguanyl_cyclase"/>
</dbReference>
<dbReference type="eggNOG" id="COG2199">
    <property type="taxonomic scope" value="Bacteria"/>
</dbReference>
<reference evidence="7" key="1">
    <citation type="submission" date="2005-08" db="EMBL/GenBank/DDBJ databases">
        <title>Complete sequence of Dechloromonas aromatica RCB.</title>
        <authorList>
            <person name="Salinero K.K."/>
            <person name="Copeland A."/>
            <person name="Lucas S."/>
            <person name="Lapidus A."/>
            <person name="Barry K."/>
            <person name="Detter J.C."/>
            <person name="Glavina T."/>
            <person name="Hammon N."/>
            <person name="Israni S."/>
            <person name="Pitluck S."/>
            <person name="Di Bartolo G."/>
            <person name="Trong S."/>
            <person name="Schmutz J."/>
            <person name="Larimer F."/>
            <person name="Land M."/>
            <person name="Ivanova N."/>
            <person name="Richardson P."/>
        </authorList>
    </citation>
    <scope>NUCLEOTIDE SEQUENCE</scope>
    <source>
        <strain evidence="7">RCB</strain>
    </source>
</reference>
<dbReference type="GO" id="GO:0016020">
    <property type="term" value="C:membrane"/>
    <property type="evidence" value="ECO:0007669"/>
    <property type="project" value="UniProtKB-SubCell"/>
</dbReference>
<sequence>MPSLRYRPTLLALMSAWLGVIAFATHLLLSAEIGRWERNFDSEILRLSSEVKNKLDMNEAVLSGFAAFLQAVERNDMASATRYAASAMASYPHIYMLEVARQVPLAEQAEFQSTLRREWLPSFTLKDFPTITQRPSQKLRMQNYTWPILFMYPPLPEAEEIFGVRLETVDYLGHSLALAHKSSRPVASPIFKMFEGGSAYILLKEVDRSEQASSSAGQSLFGNTMTALLLIKTESMLPGKGLAHDVATLAYLASMTSDTNPGSTLFARHAEATGTLDEFFLPRFNRQILIDNASQPTLIQFEQQLRWRDLLTRELVTIFALLACALVSIPTLTLRHYKALERGVREHERSAYLATHDLLTGLPNRFLFLDRFEQAVQQHVRNANSFALLLIDLDHFKEINDSYGHEVGDEVLVETAKRMTAEIRACDTVARHGGDEFVILLANTLNVDDAQTVGEKLLAAISTPMKTSAGQLRLTGSIGVAIYPEHGTSLDAIRRAADQAMYQAKKMGRNMVSTPGGDPATLS</sequence>
<dbReference type="SMART" id="SM00267">
    <property type="entry name" value="GGDEF"/>
    <property type="match status" value="1"/>
</dbReference>
<dbReference type="InterPro" id="IPR042240">
    <property type="entry name" value="CHASE_sf"/>
</dbReference>
<keyword evidence="2 5" id="KW-0812">Transmembrane</keyword>
<evidence type="ECO:0000256" key="3">
    <source>
        <dbReference type="ARBA" id="ARBA00022989"/>
    </source>
</evidence>
<dbReference type="CDD" id="cd01949">
    <property type="entry name" value="GGDEF"/>
    <property type="match status" value="1"/>
</dbReference>
<proteinExistence type="predicted"/>
<dbReference type="Gene3D" id="3.30.70.270">
    <property type="match status" value="1"/>
</dbReference>
<comment type="subcellular location">
    <subcellularLocation>
        <location evidence="1">Membrane</location>
    </subcellularLocation>
</comment>
<dbReference type="SUPFAM" id="SSF55073">
    <property type="entry name" value="Nucleotide cyclase"/>
    <property type="match status" value="1"/>
</dbReference>
<evidence type="ECO:0000256" key="5">
    <source>
        <dbReference type="SAM" id="Phobius"/>
    </source>
</evidence>
<dbReference type="KEGG" id="dar:Daro_3052"/>
<feature type="domain" description="GGDEF" evidence="6">
    <location>
        <begin position="384"/>
        <end position="517"/>
    </location>
</feature>
<dbReference type="OrthoDB" id="9813903at2"/>
<feature type="transmembrane region" description="Helical" evidence="5">
    <location>
        <begin position="315"/>
        <end position="334"/>
    </location>
</feature>
<protein>
    <submittedName>
        <fullName evidence="7">GGDEF protein</fullName>
    </submittedName>
</protein>
<dbReference type="GO" id="GO:0003824">
    <property type="term" value="F:catalytic activity"/>
    <property type="evidence" value="ECO:0007669"/>
    <property type="project" value="UniProtKB-ARBA"/>
</dbReference>
<dbReference type="InterPro" id="IPR052163">
    <property type="entry name" value="DGC-Regulatory_Protein"/>
</dbReference>
<dbReference type="Pfam" id="PF00990">
    <property type="entry name" value="GGDEF"/>
    <property type="match status" value="1"/>
</dbReference>
<evidence type="ECO:0000256" key="2">
    <source>
        <dbReference type="ARBA" id="ARBA00022692"/>
    </source>
</evidence>
<dbReference type="eggNOG" id="COG3614">
    <property type="taxonomic scope" value="Bacteria"/>
</dbReference>
<dbReference type="SMART" id="SM01079">
    <property type="entry name" value="CHASE"/>
    <property type="match status" value="1"/>
</dbReference>
<dbReference type="HOGENOM" id="CLU_039490_0_0_4"/>
<dbReference type="AlphaFoldDB" id="Q47BJ9"/>
<dbReference type="InterPro" id="IPR000160">
    <property type="entry name" value="GGDEF_dom"/>
</dbReference>
<keyword evidence="4 5" id="KW-0472">Membrane</keyword>
<dbReference type="Pfam" id="PF03924">
    <property type="entry name" value="CHASE"/>
    <property type="match status" value="1"/>
</dbReference>
<dbReference type="STRING" id="159087.Daro_3052"/>
<evidence type="ECO:0000256" key="1">
    <source>
        <dbReference type="ARBA" id="ARBA00004370"/>
    </source>
</evidence>
<dbReference type="NCBIfam" id="TIGR00254">
    <property type="entry name" value="GGDEF"/>
    <property type="match status" value="1"/>
</dbReference>